<feature type="domain" description="Flagellar Assembly Protein A N-terminal region" evidence="1">
    <location>
        <begin position="105"/>
        <end position="296"/>
    </location>
</feature>
<dbReference type="STRING" id="1174501.SAMN05216192_1187"/>
<organism evidence="2 3">
    <name type="scientific">Paenibacillus typhae</name>
    <dbReference type="NCBI Taxonomy" id="1174501"/>
    <lineage>
        <taxon>Bacteria</taxon>
        <taxon>Bacillati</taxon>
        <taxon>Bacillota</taxon>
        <taxon>Bacilli</taxon>
        <taxon>Bacillales</taxon>
        <taxon>Paenibacillaceae</taxon>
        <taxon>Paenibacillus</taxon>
    </lineage>
</organism>
<proteinExistence type="predicted"/>
<dbReference type="RefSeq" id="WP_090715559.1">
    <property type="nucleotide sequence ID" value="NZ_CBCSKY010000018.1"/>
</dbReference>
<evidence type="ECO:0000259" key="1">
    <source>
        <dbReference type="Pfam" id="PF20250"/>
    </source>
</evidence>
<evidence type="ECO:0000313" key="3">
    <source>
        <dbReference type="Proteomes" id="UP000199050"/>
    </source>
</evidence>
<dbReference type="PANTHER" id="PTHR38032">
    <property type="entry name" value="POLYMERASE-RELATED"/>
    <property type="match status" value="1"/>
</dbReference>
<dbReference type="AlphaFoldDB" id="A0A1G8U3X7"/>
<dbReference type="InterPro" id="IPR005646">
    <property type="entry name" value="FapA"/>
</dbReference>
<reference evidence="3" key="1">
    <citation type="submission" date="2016-10" db="EMBL/GenBank/DDBJ databases">
        <authorList>
            <person name="Varghese N."/>
            <person name="Submissions S."/>
        </authorList>
    </citation>
    <scope>NUCLEOTIDE SEQUENCE [LARGE SCALE GENOMIC DNA]</scope>
    <source>
        <strain evidence="3">CGMCC 1.11012</strain>
    </source>
</reference>
<name>A0A1G8U3X7_9BACL</name>
<dbReference type="Pfam" id="PF20250">
    <property type="entry name" value="FapA_N"/>
    <property type="match status" value="1"/>
</dbReference>
<protein>
    <recommendedName>
        <fullName evidence="1">Flagellar Assembly Protein A N-terminal region domain-containing protein</fullName>
    </recommendedName>
</protein>
<keyword evidence="3" id="KW-1185">Reference proteome</keyword>
<dbReference type="EMBL" id="FNDX01000018">
    <property type="protein sequence ID" value="SDJ48324.1"/>
    <property type="molecule type" value="Genomic_DNA"/>
</dbReference>
<sequence>MPNHTLEQPRHAFSITPAFSAADPIQSSIRSNPFGTAGNEDKNGRIIVQNDQIFITPPLPGGKAAVISALHPVVLRINKIRAAEPVAVTSSDHLSWEISEKPQYQITVSEDGLSACFTLYRVEKYAWRLVNCPASAEVCVRAEPNYDVLLSKLTVNQILAEFSKSSFIPNLNIPALYAELNNPTYLPVCIAVGKPPLPGTDGRLEPLAELSMAEVFSSSAAPDPENVLDYPGVPSVRAGGILARKLPPQEGLPGSDVYGSILPPPPPADITLKPAECYSLLPNGDIAALRDGRPRITGWGTRTMSIDFPDIHIVQKSMTTADCINPFAGDVMAPGGIGDHCMIEALGNVYIFGDVRHAVIAATGSVVIRGKVTDCRIYCGDCGARQHRLYKIPGQLIDELNLLRNAALLLEENLRSRQQPVKYGLVVLLLLESKYVHLPGLMKGLQELLAGGEPASPVDSGQLKHMLDIFLHPGHFTEFINDAVLATFLDLLEELRDGILQMHEGNVRLDLACSEDSLLHSGGDLYIHGEGAVNSTLLAAGNVRFLMAQSVCDGSAVEAGDSIALQQAGASAGRQSVLAAGRKISVRQIQDTRITIGEHTAEFILPAGEAVFTAQSLRLRTRT</sequence>
<dbReference type="PANTHER" id="PTHR38032:SF1">
    <property type="entry name" value="RNA-BINDING PROTEIN KHPB N-TERMINAL DOMAIN-CONTAINING PROTEIN"/>
    <property type="match status" value="1"/>
</dbReference>
<dbReference type="Proteomes" id="UP000199050">
    <property type="component" value="Unassembled WGS sequence"/>
</dbReference>
<evidence type="ECO:0000313" key="2">
    <source>
        <dbReference type="EMBL" id="SDJ48324.1"/>
    </source>
</evidence>
<gene>
    <name evidence="2" type="ORF">SAMN05216192_1187</name>
</gene>
<accession>A0A1G8U3X7</accession>
<dbReference type="OrthoDB" id="1279at2"/>
<dbReference type="InterPro" id="IPR046866">
    <property type="entry name" value="FapA_N"/>
</dbReference>